<dbReference type="Pfam" id="PF20151">
    <property type="entry name" value="DUF6533"/>
    <property type="match status" value="1"/>
</dbReference>
<dbReference type="OrthoDB" id="2679643at2759"/>
<feature type="transmembrane region" description="Helical" evidence="1">
    <location>
        <begin position="78"/>
        <end position="100"/>
    </location>
</feature>
<evidence type="ECO:0000313" key="4">
    <source>
        <dbReference type="Proteomes" id="UP000076761"/>
    </source>
</evidence>
<keyword evidence="1" id="KW-0472">Membrane</keyword>
<dbReference type="Proteomes" id="UP000076761">
    <property type="component" value="Unassembled WGS sequence"/>
</dbReference>
<name>A0A165QMI4_9AGAM</name>
<feature type="domain" description="DUF6533" evidence="2">
    <location>
        <begin position="19"/>
        <end position="64"/>
    </location>
</feature>
<organism evidence="3 4">
    <name type="scientific">Neolentinus lepideus HHB14362 ss-1</name>
    <dbReference type="NCBI Taxonomy" id="1314782"/>
    <lineage>
        <taxon>Eukaryota</taxon>
        <taxon>Fungi</taxon>
        <taxon>Dikarya</taxon>
        <taxon>Basidiomycota</taxon>
        <taxon>Agaricomycotina</taxon>
        <taxon>Agaricomycetes</taxon>
        <taxon>Gloeophyllales</taxon>
        <taxon>Gloeophyllaceae</taxon>
        <taxon>Neolentinus</taxon>
    </lineage>
</organism>
<feature type="transmembrane region" description="Helical" evidence="1">
    <location>
        <begin position="12"/>
        <end position="32"/>
    </location>
</feature>
<dbReference type="EMBL" id="KV425593">
    <property type="protein sequence ID" value="KZT22625.1"/>
    <property type="molecule type" value="Genomic_DNA"/>
</dbReference>
<feature type="transmembrane region" description="Helical" evidence="1">
    <location>
        <begin position="53"/>
        <end position="72"/>
    </location>
</feature>
<dbReference type="InParanoid" id="A0A165QMI4"/>
<keyword evidence="1" id="KW-0812">Transmembrane</keyword>
<feature type="transmembrane region" description="Helical" evidence="1">
    <location>
        <begin position="112"/>
        <end position="131"/>
    </location>
</feature>
<evidence type="ECO:0000259" key="2">
    <source>
        <dbReference type="Pfam" id="PF20151"/>
    </source>
</evidence>
<keyword evidence="1" id="KW-1133">Transmembrane helix</keyword>
<gene>
    <name evidence="3" type="ORF">NEOLEDRAFT_1137618</name>
</gene>
<sequence length="314" mass="35191">MSGGQELNDIAQGIPGALYLEVASIALVYWEYCITLDQEVQYFWVGHWSLSRALFLLNRYLTIVNAITGVFLMPVIDFATIITTVILTAVEVMHALRLWYMFSHNSYVQCAILALSVAYAATEFAIVGLWLHNEYSQLTNGRLWIPPLIVHSVLYGMTILRAVFFKPVSGDARAVMNRILKDGFLFFSASFGRPLQEELFLVMTSIAMSRLMFSIHSLSASLGTESEWLLSHLEMSRMHFRHGVRDGELIVDVDNVGADDYELTNTSDRQLEWLSSSCTIVDGVVRTPTETLVAQEGVLGVINVSKHDLDLDSP</sequence>
<accession>A0A165QMI4</accession>
<reference evidence="3 4" key="1">
    <citation type="journal article" date="2016" name="Mol. Biol. Evol.">
        <title>Comparative Genomics of Early-Diverging Mushroom-Forming Fungi Provides Insights into the Origins of Lignocellulose Decay Capabilities.</title>
        <authorList>
            <person name="Nagy L.G."/>
            <person name="Riley R."/>
            <person name="Tritt A."/>
            <person name="Adam C."/>
            <person name="Daum C."/>
            <person name="Floudas D."/>
            <person name="Sun H."/>
            <person name="Yadav J.S."/>
            <person name="Pangilinan J."/>
            <person name="Larsson K.H."/>
            <person name="Matsuura K."/>
            <person name="Barry K."/>
            <person name="Labutti K."/>
            <person name="Kuo R."/>
            <person name="Ohm R.A."/>
            <person name="Bhattacharya S.S."/>
            <person name="Shirouzu T."/>
            <person name="Yoshinaga Y."/>
            <person name="Martin F.M."/>
            <person name="Grigoriev I.V."/>
            <person name="Hibbett D.S."/>
        </authorList>
    </citation>
    <scope>NUCLEOTIDE SEQUENCE [LARGE SCALE GENOMIC DNA]</scope>
    <source>
        <strain evidence="3 4">HHB14362 ss-1</strain>
    </source>
</reference>
<evidence type="ECO:0000256" key="1">
    <source>
        <dbReference type="SAM" id="Phobius"/>
    </source>
</evidence>
<dbReference type="InterPro" id="IPR045340">
    <property type="entry name" value="DUF6533"/>
</dbReference>
<dbReference type="AlphaFoldDB" id="A0A165QMI4"/>
<feature type="transmembrane region" description="Helical" evidence="1">
    <location>
        <begin position="143"/>
        <end position="164"/>
    </location>
</feature>
<keyword evidence="4" id="KW-1185">Reference proteome</keyword>
<protein>
    <recommendedName>
        <fullName evidence="2">DUF6533 domain-containing protein</fullName>
    </recommendedName>
</protein>
<proteinExistence type="predicted"/>
<evidence type="ECO:0000313" key="3">
    <source>
        <dbReference type="EMBL" id="KZT22625.1"/>
    </source>
</evidence>